<dbReference type="GO" id="GO:0008028">
    <property type="term" value="F:monocarboxylic acid transmembrane transporter activity"/>
    <property type="evidence" value="ECO:0007669"/>
    <property type="project" value="TreeGrafter"/>
</dbReference>
<feature type="transmembrane region" description="Helical" evidence="2">
    <location>
        <begin position="508"/>
        <end position="526"/>
    </location>
</feature>
<dbReference type="PROSITE" id="PS50850">
    <property type="entry name" value="MFS"/>
    <property type="match status" value="1"/>
</dbReference>
<evidence type="ECO:0000313" key="4">
    <source>
        <dbReference type="EMBL" id="VDO96075.1"/>
    </source>
</evidence>
<name>A0A183IEC6_9BILA</name>
<dbReference type="PANTHER" id="PTHR11360:SF238">
    <property type="entry name" value="SD10469P"/>
    <property type="match status" value="1"/>
</dbReference>
<feature type="transmembrane region" description="Helical" evidence="2">
    <location>
        <begin position="139"/>
        <end position="162"/>
    </location>
</feature>
<dbReference type="WBParaSite" id="SBAD_0000206601-mRNA-1">
    <property type="protein sequence ID" value="SBAD_0000206601-mRNA-1"/>
    <property type="gene ID" value="SBAD_0000206601"/>
</dbReference>
<dbReference type="Pfam" id="PF07690">
    <property type="entry name" value="MFS_1"/>
    <property type="match status" value="1"/>
</dbReference>
<dbReference type="SUPFAM" id="SSF103473">
    <property type="entry name" value="MFS general substrate transporter"/>
    <property type="match status" value="1"/>
</dbReference>
<dbReference type="InterPro" id="IPR011701">
    <property type="entry name" value="MFS"/>
</dbReference>
<feature type="transmembrane region" description="Helical" evidence="2">
    <location>
        <begin position="532"/>
        <end position="552"/>
    </location>
</feature>
<keyword evidence="2" id="KW-1133">Transmembrane helix</keyword>
<feature type="transmembrane region" description="Helical" evidence="2">
    <location>
        <begin position="106"/>
        <end position="127"/>
    </location>
</feature>
<feature type="transmembrane region" description="Helical" evidence="2">
    <location>
        <begin position="174"/>
        <end position="194"/>
    </location>
</feature>
<protein>
    <submittedName>
        <fullName evidence="6">MFS domain-containing protein</fullName>
    </submittedName>
</protein>
<dbReference type="Gene3D" id="1.20.1250.20">
    <property type="entry name" value="MFS general substrate transporter like domains"/>
    <property type="match status" value="2"/>
</dbReference>
<dbReference type="AlphaFoldDB" id="A0A183IEC6"/>
<evidence type="ECO:0000256" key="2">
    <source>
        <dbReference type="SAM" id="Phobius"/>
    </source>
</evidence>
<feature type="domain" description="Major facilitator superfamily (MFS) profile" evidence="3">
    <location>
        <begin position="77"/>
        <end position="602"/>
    </location>
</feature>
<dbReference type="InterPro" id="IPR020846">
    <property type="entry name" value="MFS_dom"/>
</dbReference>
<evidence type="ECO:0000313" key="6">
    <source>
        <dbReference type="WBParaSite" id="SBAD_0000206601-mRNA-1"/>
    </source>
</evidence>
<dbReference type="GO" id="GO:0016020">
    <property type="term" value="C:membrane"/>
    <property type="evidence" value="ECO:0007669"/>
    <property type="project" value="UniProtKB-SubCell"/>
</dbReference>
<comment type="subcellular location">
    <subcellularLocation>
        <location evidence="1">Membrane</location>
        <topology evidence="1">Multi-pass membrane protein</topology>
    </subcellularLocation>
</comment>
<dbReference type="PANTHER" id="PTHR11360">
    <property type="entry name" value="MONOCARBOXYLATE TRANSPORTER"/>
    <property type="match status" value="1"/>
</dbReference>
<dbReference type="OrthoDB" id="2213137at2759"/>
<feature type="transmembrane region" description="Helical" evidence="2">
    <location>
        <begin position="75"/>
        <end position="100"/>
    </location>
</feature>
<dbReference type="Proteomes" id="UP000270296">
    <property type="component" value="Unassembled WGS sequence"/>
</dbReference>
<keyword evidence="2" id="KW-0472">Membrane</keyword>
<reference evidence="6" key="1">
    <citation type="submission" date="2016-06" db="UniProtKB">
        <authorList>
            <consortium name="WormBaseParasite"/>
        </authorList>
    </citation>
    <scope>IDENTIFICATION</scope>
</reference>
<dbReference type="CDD" id="cd17352">
    <property type="entry name" value="MFS_MCT_SLC16"/>
    <property type="match status" value="1"/>
</dbReference>
<sequence>MLRRMFKKADKEPPDFVKKAWPIEDHFIPNADDALGRSTAGVADNTKSKTTDGWDNDNRLLSEAIIQPPDGGWGWVVVASAFASNLIDGACVFNAGYIFLPSWIDYFNTTSSSASWVLAIMSSWYFLGGPFGSAIANTFGFRVVGFIGATLACSGFLISVFAPSLSFLCFSYGFLIGTGFGFLFMPTVLIISFYFKKRRALALGIAAGGTGFGQLVFAPVLELLHSYYSWQEMCVLMAGISMQCYVCVTLYRPLNPTADQIKNVENVMASCGEKKVETITTAFDTGSVIQATASLSRASSISSASSVFRSRSPSIATSAGQTTSSSIAGRRKSITVPDSNFVKRTISVDLEFDSENLIDRRTLRKLSQGSIATINQPLNRMDIFSPNLSRQNTIGTRYKPRLTPCECSKEQQTTEVIESEGILMTLWSSLKQMLDLKLFMSPTFLVWVFSGSLMSFGFFVPFTYLPMFAILIGHSSQNASLLVSIIGVVNTAARVLVGLIADRPNVDAIVVQNVSILLGGVATLLLPHFTSYWQLVIYSVFFGTACACYTSLRSIVCIELMGLNNLTTATGWIFLFLGVANLVGSPTVSRIIQNYANCFELH</sequence>
<dbReference type="InterPro" id="IPR050327">
    <property type="entry name" value="Proton-linked_MCT"/>
</dbReference>
<feature type="transmembrane region" description="Helical" evidence="2">
    <location>
        <begin position="201"/>
        <end position="221"/>
    </location>
</feature>
<dbReference type="InterPro" id="IPR036259">
    <property type="entry name" value="MFS_trans_sf"/>
</dbReference>
<evidence type="ECO:0000256" key="1">
    <source>
        <dbReference type="ARBA" id="ARBA00004141"/>
    </source>
</evidence>
<reference evidence="4 5" key="2">
    <citation type="submission" date="2018-11" db="EMBL/GenBank/DDBJ databases">
        <authorList>
            <consortium name="Pathogen Informatics"/>
        </authorList>
    </citation>
    <scope>NUCLEOTIDE SEQUENCE [LARGE SCALE GENOMIC DNA]</scope>
</reference>
<evidence type="ECO:0000259" key="3">
    <source>
        <dbReference type="PROSITE" id="PS50850"/>
    </source>
</evidence>
<keyword evidence="5" id="KW-1185">Reference proteome</keyword>
<feature type="transmembrane region" description="Helical" evidence="2">
    <location>
        <begin position="438"/>
        <end position="459"/>
    </location>
</feature>
<evidence type="ECO:0000313" key="5">
    <source>
        <dbReference type="Proteomes" id="UP000270296"/>
    </source>
</evidence>
<keyword evidence="2" id="KW-0812">Transmembrane</keyword>
<accession>A0A183IEC6</accession>
<proteinExistence type="predicted"/>
<feature type="transmembrane region" description="Helical" evidence="2">
    <location>
        <begin position="479"/>
        <end position="501"/>
    </location>
</feature>
<feature type="transmembrane region" description="Helical" evidence="2">
    <location>
        <begin position="227"/>
        <end position="251"/>
    </location>
</feature>
<feature type="transmembrane region" description="Helical" evidence="2">
    <location>
        <begin position="564"/>
        <end position="584"/>
    </location>
</feature>
<organism evidence="6">
    <name type="scientific">Soboliphyme baturini</name>
    <dbReference type="NCBI Taxonomy" id="241478"/>
    <lineage>
        <taxon>Eukaryota</taxon>
        <taxon>Metazoa</taxon>
        <taxon>Ecdysozoa</taxon>
        <taxon>Nematoda</taxon>
        <taxon>Enoplea</taxon>
        <taxon>Dorylaimia</taxon>
        <taxon>Dioctophymatida</taxon>
        <taxon>Dioctophymatoidea</taxon>
        <taxon>Soboliphymatidae</taxon>
        <taxon>Soboliphyme</taxon>
    </lineage>
</organism>
<gene>
    <name evidence="4" type="ORF">SBAD_LOCUS1970</name>
</gene>
<dbReference type="EMBL" id="UZAM01007028">
    <property type="protein sequence ID" value="VDO96075.1"/>
    <property type="molecule type" value="Genomic_DNA"/>
</dbReference>